<dbReference type="PANTHER" id="PTHR11920:SF498">
    <property type="entry name" value="RECEPTOR-TYPE GUANYLATE CYCLASE GCY-8"/>
    <property type="match status" value="1"/>
</dbReference>
<dbReference type="PANTHER" id="PTHR11920">
    <property type="entry name" value="GUANYLYL CYCLASE"/>
    <property type="match status" value="1"/>
</dbReference>
<evidence type="ECO:0000256" key="6">
    <source>
        <dbReference type="ARBA" id="ARBA00022842"/>
    </source>
</evidence>
<evidence type="ECO:0000259" key="18">
    <source>
        <dbReference type="PROSITE" id="PS50125"/>
    </source>
</evidence>
<keyword evidence="8" id="KW-0342">GTP-binding</keyword>
<dbReference type="EMBL" id="JBGFUD010004593">
    <property type="protein sequence ID" value="MFH4979757.1"/>
    <property type="molecule type" value="Genomic_DNA"/>
</dbReference>
<name>A0ABD6ESU6_9BILA</name>
<dbReference type="EC" id="4.6.1.2" evidence="3 15"/>
<dbReference type="PROSITE" id="PS00452">
    <property type="entry name" value="GUANYLATE_CYCLASE_1"/>
    <property type="match status" value="1"/>
</dbReference>
<organism evidence="19 20">
    <name type="scientific">Gnathostoma spinigerum</name>
    <dbReference type="NCBI Taxonomy" id="75299"/>
    <lineage>
        <taxon>Eukaryota</taxon>
        <taxon>Metazoa</taxon>
        <taxon>Ecdysozoa</taxon>
        <taxon>Nematoda</taxon>
        <taxon>Chromadorea</taxon>
        <taxon>Rhabditida</taxon>
        <taxon>Spirurina</taxon>
        <taxon>Gnathostomatomorpha</taxon>
        <taxon>Gnathostomatoidea</taxon>
        <taxon>Gnathostomatidae</taxon>
        <taxon>Gnathostoma</taxon>
    </lineage>
</organism>
<dbReference type="InterPro" id="IPR011009">
    <property type="entry name" value="Kinase-like_dom_sf"/>
</dbReference>
<keyword evidence="11" id="KW-0325">Glycoprotein</keyword>
<dbReference type="GO" id="GO:0042330">
    <property type="term" value="P:taxis"/>
    <property type="evidence" value="ECO:0007669"/>
    <property type="project" value="UniProtKB-ARBA"/>
</dbReference>
<evidence type="ECO:0000256" key="1">
    <source>
        <dbReference type="ARBA" id="ARBA00001436"/>
    </source>
</evidence>
<evidence type="ECO:0000256" key="13">
    <source>
        <dbReference type="ARBA" id="ARBA00023293"/>
    </source>
</evidence>
<keyword evidence="20" id="KW-1185">Reference proteome</keyword>
<evidence type="ECO:0000256" key="8">
    <source>
        <dbReference type="ARBA" id="ARBA00023134"/>
    </source>
</evidence>
<dbReference type="GO" id="GO:0009266">
    <property type="term" value="P:response to temperature stimulus"/>
    <property type="evidence" value="ECO:0007669"/>
    <property type="project" value="UniProtKB-ARBA"/>
</dbReference>
<dbReference type="InterPro" id="IPR001054">
    <property type="entry name" value="A/G_cyclase"/>
</dbReference>
<feature type="domain" description="Protein kinase" evidence="17">
    <location>
        <begin position="1"/>
        <end position="261"/>
    </location>
</feature>
<evidence type="ECO:0000256" key="14">
    <source>
        <dbReference type="RuleBase" id="RU000405"/>
    </source>
</evidence>
<evidence type="ECO:0000256" key="11">
    <source>
        <dbReference type="ARBA" id="ARBA00023180"/>
    </source>
</evidence>
<evidence type="ECO:0000256" key="3">
    <source>
        <dbReference type="ARBA" id="ARBA00012202"/>
    </source>
</evidence>
<evidence type="ECO:0000256" key="2">
    <source>
        <dbReference type="ARBA" id="ARBA00004167"/>
    </source>
</evidence>
<proteinExistence type="inferred from homology"/>
<dbReference type="GO" id="GO:0005525">
    <property type="term" value="F:GTP binding"/>
    <property type="evidence" value="ECO:0007669"/>
    <property type="project" value="UniProtKB-KW"/>
</dbReference>
<dbReference type="AlphaFoldDB" id="A0ABD6ESU6"/>
<dbReference type="GO" id="GO:0043005">
    <property type="term" value="C:neuron projection"/>
    <property type="evidence" value="ECO:0007669"/>
    <property type="project" value="UniProtKB-ARBA"/>
</dbReference>
<protein>
    <recommendedName>
        <fullName evidence="3 15">Guanylate cyclase</fullName>
        <ecNumber evidence="3 15">4.6.1.2</ecNumber>
    </recommendedName>
</protein>
<comment type="catalytic activity">
    <reaction evidence="1 15">
        <text>GTP = 3',5'-cyclic GMP + diphosphate</text>
        <dbReference type="Rhea" id="RHEA:13665"/>
        <dbReference type="ChEBI" id="CHEBI:33019"/>
        <dbReference type="ChEBI" id="CHEBI:37565"/>
        <dbReference type="ChEBI" id="CHEBI:57746"/>
        <dbReference type="EC" id="4.6.1.2"/>
    </reaction>
</comment>
<evidence type="ECO:0000256" key="16">
    <source>
        <dbReference type="SAM" id="Coils"/>
    </source>
</evidence>
<feature type="domain" description="Guanylate cyclase" evidence="18">
    <location>
        <begin position="331"/>
        <end position="461"/>
    </location>
</feature>
<evidence type="ECO:0000256" key="5">
    <source>
        <dbReference type="ARBA" id="ARBA00022741"/>
    </source>
</evidence>
<keyword evidence="7" id="KW-1133">Transmembrane helix</keyword>
<evidence type="ECO:0000256" key="9">
    <source>
        <dbReference type="ARBA" id="ARBA00023136"/>
    </source>
</evidence>
<evidence type="ECO:0000256" key="4">
    <source>
        <dbReference type="ARBA" id="ARBA00022692"/>
    </source>
</evidence>
<dbReference type="Pfam" id="PF00211">
    <property type="entry name" value="Guanylate_cyc"/>
    <property type="match status" value="1"/>
</dbReference>
<dbReference type="InterPro" id="IPR029787">
    <property type="entry name" value="Nucleotide_cyclase"/>
</dbReference>
<dbReference type="GO" id="GO:0004383">
    <property type="term" value="F:guanylate cyclase activity"/>
    <property type="evidence" value="ECO:0007669"/>
    <property type="project" value="UniProtKB-EC"/>
</dbReference>
<keyword evidence="4" id="KW-0812">Transmembrane</keyword>
<dbReference type="Gene3D" id="1.10.510.10">
    <property type="entry name" value="Transferase(Phosphotransferase) domain 1"/>
    <property type="match status" value="1"/>
</dbReference>
<comment type="subcellular location">
    <subcellularLocation>
        <location evidence="2">Membrane</location>
        <topology evidence="2">Single-pass membrane protein</topology>
    </subcellularLocation>
</comment>
<comment type="similarity">
    <text evidence="14">Belongs to the adenylyl cyclase class-4/guanylyl cyclase family.</text>
</comment>
<dbReference type="Proteomes" id="UP001608902">
    <property type="component" value="Unassembled WGS sequence"/>
</dbReference>
<keyword evidence="9" id="KW-0472">Membrane</keyword>
<dbReference type="FunFam" id="3.30.70.1230:FF:000035">
    <property type="entry name" value="Guanylate cyclase"/>
    <property type="match status" value="1"/>
</dbReference>
<reference evidence="19 20" key="1">
    <citation type="submission" date="2024-08" db="EMBL/GenBank/DDBJ databases">
        <title>Gnathostoma spinigerum genome.</title>
        <authorList>
            <person name="Gonzalez-Bertolin B."/>
            <person name="Monzon S."/>
            <person name="Zaballos A."/>
            <person name="Jimenez P."/>
            <person name="Dekumyoy P."/>
            <person name="Varona S."/>
            <person name="Cuesta I."/>
            <person name="Sumanam S."/>
            <person name="Adisakwattana P."/>
            <person name="Gasser R.B."/>
            <person name="Hernandez-Gonzalez A."/>
            <person name="Young N.D."/>
            <person name="Perteguer M.J."/>
        </authorList>
    </citation>
    <scope>NUCLEOTIDE SEQUENCE [LARGE SCALE GENOMIC DNA]</scope>
    <source>
        <strain evidence="19">AL3</strain>
        <tissue evidence="19">Liver</tissue>
    </source>
</reference>
<feature type="coiled-coil region" evidence="16">
    <location>
        <begin position="268"/>
        <end position="295"/>
    </location>
</feature>
<dbReference type="InterPro" id="IPR018297">
    <property type="entry name" value="A/G_cyclase_CS"/>
</dbReference>
<dbReference type="Pfam" id="PF07714">
    <property type="entry name" value="PK_Tyr_Ser-Thr"/>
    <property type="match status" value="1"/>
</dbReference>
<sequence>MVFEVISKAIDSLQMKQAVHDNINPFLGMSFNEKDEMLLLWKFCSRGTIQDIIYNPQITLDSKFHAAFIKDITMGLEYLHCSPIGYHGSLTPWACLIDRNWMVKLTDYGIADPIERWQKQGLISVETLKEGEDSDKSASAQKTSVLYCAPELLKNREQNRKRGTDKKWLKQSVSRRQAGDIYAFGMVMYEILFRSLPYASNTNVDELIEFLRDGSRTFRPTIQSKGDIHPDLCALLLDCWSETPESRPSIRRVKLNTDSYLKVKGSLVDQMMRMMEQYANNLEKLVQERTGMLEEANLRADKLLSQLLPKYVANELKMGRAVPPRTFESATVMFSDIVGFTALCSSSTPLEVVTLLNTVYSGFDDIINKHDAYKVETIGDAYMVVSGLPEENGLKHLYQIGTISLEIMQFVKNFQIPHKKDKKLKIRLGFHSGPVAAGVVGLNSPRYCLFGDTVNVASRMESTGVPEMIQITDTTRDLMVKHYPEFQISERGEIEIKGKGMIITYFLEGRREQQSEVEQGATTNRQRQELGI</sequence>
<keyword evidence="5" id="KW-0547">Nucleotide-binding</keyword>
<evidence type="ECO:0000256" key="10">
    <source>
        <dbReference type="ARBA" id="ARBA00023170"/>
    </source>
</evidence>
<dbReference type="FunFam" id="1.10.510.10:FF:000941">
    <property type="entry name" value="Guanylate cyclase"/>
    <property type="match status" value="1"/>
</dbReference>
<keyword evidence="12 14" id="KW-0456">Lyase</keyword>
<evidence type="ECO:0000313" key="20">
    <source>
        <dbReference type="Proteomes" id="UP001608902"/>
    </source>
</evidence>
<accession>A0ABD6ESU6</accession>
<keyword evidence="10" id="KW-0675">Receptor</keyword>
<dbReference type="InterPro" id="IPR050401">
    <property type="entry name" value="Cyclic_nucleotide_synthase"/>
</dbReference>
<dbReference type="SMART" id="SM00044">
    <property type="entry name" value="CYCc"/>
    <property type="match status" value="1"/>
</dbReference>
<keyword evidence="16" id="KW-0175">Coiled coil</keyword>
<dbReference type="GO" id="GO:0009581">
    <property type="term" value="P:detection of external stimulus"/>
    <property type="evidence" value="ECO:0007669"/>
    <property type="project" value="UniProtKB-ARBA"/>
</dbReference>
<gene>
    <name evidence="19" type="ORF">AB6A40_006466</name>
</gene>
<dbReference type="SUPFAM" id="SSF56112">
    <property type="entry name" value="Protein kinase-like (PK-like)"/>
    <property type="match status" value="1"/>
</dbReference>
<dbReference type="SUPFAM" id="SSF55073">
    <property type="entry name" value="Nucleotide cyclase"/>
    <property type="match status" value="1"/>
</dbReference>
<evidence type="ECO:0000259" key="17">
    <source>
        <dbReference type="PROSITE" id="PS50011"/>
    </source>
</evidence>
<dbReference type="PROSITE" id="PS50011">
    <property type="entry name" value="PROTEIN_KINASE_DOM"/>
    <property type="match status" value="1"/>
</dbReference>
<dbReference type="Gene3D" id="3.30.70.1230">
    <property type="entry name" value="Nucleotide cyclase"/>
    <property type="match status" value="1"/>
</dbReference>
<keyword evidence="13 15" id="KW-0141">cGMP biosynthesis</keyword>
<dbReference type="InterPro" id="IPR001245">
    <property type="entry name" value="Ser-Thr/Tyr_kinase_cat_dom"/>
</dbReference>
<dbReference type="GO" id="GO:0009582">
    <property type="term" value="P:detection of abiotic stimulus"/>
    <property type="evidence" value="ECO:0007669"/>
    <property type="project" value="UniProtKB-ARBA"/>
</dbReference>
<keyword evidence="6" id="KW-0460">Magnesium</keyword>
<dbReference type="PROSITE" id="PS50125">
    <property type="entry name" value="GUANYLATE_CYCLASE_2"/>
    <property type="match status" value="1"/>
</dbReference>
<evidence type="ECO:0000256" key="12">
    <source>
        <dbReference type="ARBA" id="ARBA00023239"/>
    </source>
</evidence>
<dbReference type="CDD" id="cd07302">
    <property type="entry name" value="CHD"/>
    <property type="match status" value="1"/>
</dbReference>
<evidence type="ECO:0000313" key="19">
    <source>
        <dbReference type="EMBL" id="MFH4979757.1"/>
    </source>
</evidence>
<dbReference type="GO" id="GO:0016020">
    <property type="term" value="C:membrane"/>
    <property type="evidence" value="ECO:0007669"/>
    <property type="project" value="UniProtKB-SubCell"/>
</dbReference>
<evidence type="ECO:0000256" key="15">
    <source>
        <dbReference type="RuleBase" id="RU003431"/>
    </source>
</evidence>
<comment type="caution">
    <text evidence="19">The sequence shown here is derived from an EMBL/GenBank/DDBJ whole genome shotgun (WGS) entry which is preliminary data.</text>
</comment>
<dbReference type="InterPro" id="IPR000719">
    <property type="entry name" value="Prot_kinase_dom"/>
</dbReference>
<evidence type="ECO:0000256" key="7">
    <source>
        <dbReference type="ARBA" id="ARBA00022989"/>
    </source>
</evidence>